<reference evidence="1 2" key="1">
    <citation type="journal article" date="2020" name="Nature">
        <title>Six reference-quality genomes reveal evolution of bat adaptations.</title>
        <authorList>
            <person name="Jebb D."/>
            <person name="Huang Z."/>
            <person name="Pippel M."/>
            <person name="Hughes G.M."/>
            <person name="Lavrichenko K."/>
            <person name="Devanna P."/>
            <person name="Winkler S."/>
            <person name="Jermiin L.S."/>
            <person name="Skirmuntt E.C."/>
            <person name="Katzourakis A."/>
            <person name="Burkitt-Gray L."/>
            <person name="Ray D.A."/>
            <person name="Sullivan K.A.M."/>
            <person name="Roscito J.G."/>
            <person name="Kirilenko B.M."/>
            <person name="Davalos L.M."/>
            <person name="Corthals A.P."/>
            <person name="Power M.L."/>
            <person name="Jones G."/>
            <person name="Ransome R.D."/>
            <person name="Dechmann D.K.N."/>
            <person name="Locatelli A.G."/>
            <person name="Puechmaille S.J."/>
            <person name="Fedrigo O."/>
            <person name="Jarvis E.D."/>
            <person name="Hiller M."/>
            <person name="Vernes S.C."/>
            <person name="Myers E.W."/>
            <person name="Teeling E.C."/>
        </authorList>
    </citation>
    <scope>NUCLEOTIDE SEQUENCE [LARGE SCALE GENOMIC DNA]</scope>
    <source>
        <strain evidence="1">Bat1K_MPI-CBG_1</strain>
    </source>
</reference>
<evidence type="ECO:0000313" key="2">
    <source>
        <dbReference type="Proteomes" id="UP000664940"/>
    </source>
</evidence>
<dbReference type="AlphaFoldDB" id="A0A834EAN2"/>
<proteinExistence type="predicted"/>
<accession>A0A834EAN2</accession>
<dbReference type="Proteomes" id="UP000664940">
    <property type="component" value="Unassembled WGS sequence"/>
</dbReference>
<evidence type="ECO:0000313" key="1">
    <source>
        <dbReference type="EMBL" id="KAF6109881.1"/>
    </source>
</evidence>
<protein>
    <submittedName>
        <fullName evidence="1">Uncharacterized protein</fullName>
    </submittedName>
</protein>
<comment type="caution">
    <text evidence="1">The sequence shown here is derived from an EMBL/GenBank/DDBJ whole genome shotgun (WGS) entry which is preliminary data.</text>
</comment>
<organism evidence="1 2">
    <name type="scientific">Phyllostomus discolor</name>
    <name type="common">pale spear-nosed bat</name>
    <dbReference type="NCBI Taxonomy" id="89673"/>
    <lineage>
        <taxon>Eukaryota</taxon>
        <taxon>Metazoa</taxon>
        <taxon>Chordata</taxon>
        <taxon>Craniata</taxon>
        <taxon>Vertebrata</taxon>
        <taxon>Euteleostomi</taxon>
        <taxon>Mammalia</taxon>
        <taxon>Eutheria</taxon>
        <taxon>Laurasiatheria</taxon>
        <taxon>Chiroptera</taxon>
        <taxon>Yangochiroptera</taxon>
        <taxon>Phyllostomidae</taxon>
        <taxon>Phyllostominae</taxon>
        <taxon>Phyllostomus</taxon>
    </lineage>
</organism>
<dbReference type="EMBL" id="JABVXQ010000005">
    <property type="protein sequence ID" value="KAF6109881.1"/>
    <property type="molecule type" value="Genomic_DNA"/>
</dbReference>
<gene>
    <name evidence="1" type="ORF">HJG60_011072</name>
</gene>
<name>A0A834EAN2_9CHIR</name>
<sequence length="131" mass="13290">MRTDQSGARHGILVYISSSPCSKTHFAAGGGVPLAALKHDDFFSVSAGWSRCWAGRAGRAGQETDLLQGLGVWGLGAELAGGTGAGSAPEAELSGRTRLGGLRLYGHPAALPQMRVPPSPNPKLGTLAGVG</sequence>